<evidence type="ECO:0000313" key="2">
    <source>
        <dbReference type="Proteomes" id="UP000196521"/>
    </source>
</evidence>
<keyword evidence="2" id="KW-1185">Reference proteome</keyword>
<keyword evidence="1" id="KW-0614">Plasmid</keyword>
<dbReference type="Proteomes" id="UP000196521">
    <property type="component" value="Plasmid pI"/>
</dbReference>
<sequence length="41" mass="5119">MDFKISEAFLDIKSRKYTQKNIEKYIKIRKIYNLYTNLYKP</sequence>
<reference evidence="1" key="1">
    <citation type="submission" date="2020-05" db="EMBL/GenBank/DDBJ databases">
        <authorList>
            <consortium name="Genoscope - CEA"/>
            <person name="William W."/>
        </authorList>
    </citation>
    <scope>NUCLEOTIDE SEQUENCE [LARGE SCALE GENOMIC DNA]</scope>
    <source>
        <strain evidence="1">PCC 7821</strain>
        <plasmid evidence="1">pI</plasmid>
    </source>
</reference>
<dbReference type="AlphaFoldDB" id="A0A6J7ZE52"/>
<dbReference type="EMBL" id="LR812492">
    <property type="protein sequence ID" value="CAC5339678.1"/>
    <property type="molecule type" value="Genomic_DNA"/>
</dbReference>
<geneLocation type="plasmid" evidence="1 2">
    <name>pI</name>
</geneLocation>
<name>A0A6J7ZE52_PLARU</name>
<evidence type="ECO:0000313" key="1">
    <source>
        <dbReference type="EMBL" id="CAC5339678.1"/>
    </source>
</evidence>
<organism evidence="1 2">
    <name type="scientific">Planktothrix rubescens CCAP 1459/22</name>
    <dbReference type="NCBI Taxonomy" id="329571"/>
    <lineage>
        <taxon>Bacteria</taxon>
        <taxon>Bacillati</taxon>
        <taxon>Cyanobacteriota</taxon>
        <taxon>Cyanophyceae</taxon>
        <taxon>Oscillatoriophycideae</taxon>
        <taxon>Oscillatoriales</taxon>
        <taxon>Microcoleaceae</taxon>
        <taxon>Planktothrix</taxon>
    </lineage>
</organism>
<gene>
    <name evidence="1" type="ORF">PLAN_MP10016</name>
</gene>
<proteinExistence type="predicted"/>
<protein>
    <submittedName>
        <fullName evidence="1">Uncharacterized protein</fullName>
    </submittedName>
</protein>
<accession>A0A6J7ZE52</accession>